<gene>
    <name evidence="1" type="ORF">FNK824_LOCUS16921</name>
</gene>
<evidence type="ECO:0008006" key="3">
    <source>
        <dbReference type="Google" id="ProtNLM"/>
    </source>
</evidence>
<protein>
    <recommendedName>
        <fullName evidence="3">HTH psq-type domain-containing protein</fullName>
    </recommendedName>
</protein>
<evidence type="ECO:0000313" key="1">
    <source>
        <dbReference type="EMBL" id="CAF3833850.1"/>
    </source>
</evidence>
<sequence>MPRTYVRKGKSYSTADLQGALNLIRDGKLTVKAALEQYHIPAATIYSRLSGLRGEGK</sequence>
<reference evidence="1" key="1">
    <citation type="submission" date="2021-02" db="EMBL/GenBank/DDBJ databases">
        <authorList>
            <person name="Nowell W R."/>
        </authorList>
    </citation>
    <scope>NUCLEOTIDE SEQUENCE</scope>
</reference>
<feature type="non-terminal residue" evidence="1">
    <location>
        <position position="57"/>
    </location>
</feature>
<dbReference type="AlphaFoldDB" id="A0A819DDD9"/>
<accession>A0A819DDD9</accession>
<comment type="caution">
    <text evidence="1">The sequence shown here is derived from an EMBL/GenBank/DDBJ whole genome shotgun (WGS) entry which is preliminary data.</text>
</comment>
<name>A0A819DDD9_9BILA</name>
<dbReference type="Proteomes" id="UP000663874">
    <property type="component" value="Unassembled WGS sequence"/>
</dbReference>
<dbReference type="SUPFAM" id="SSF46689">
    <property type="entry name" value="Homeodomain-like"/>
    <property type="match status" value="1"/>
</dbReference>
<evidence type="ECO:0000313" key="2">
    <source>
        <dbReference type="Proteomes" id="UP000663874"/>
    </source>
</evidence>
<dbReference type="Gene3D" id="1.10.10.60">
    <property type="entry name" value="Homeodomain-like"/>
    <property type="match status" value="1"/>
</dbReference>
<organism evidence="1 2">
    <name type="scientific">Rotaria sordida</name>
    <dbReference type="NCBI Taxonomy" id="392033"/>
    <lineage>
        <taxon>Eukaryota</taxon>
        <taxon>Metazoa</taxon>
        <taxon>Spiralia</taxon>
        <taxon>Gnathifera</taxon>
        <taxon>Rotifera</taxon>
        <taxon>Eurotatoria</taxon>
        <taxon>Bdelloidea</taxon>
        <taxon>Philodinida</taxon>
        <taxon>Philodinidae</taxon>
        <taxon>Rotaria</taxon>
    </lineage>
</organism>
<proteinExistence type="predicted"/>
<dbReference type="InterPro" id="IPR009057">
    <property type="entry name" value="Homeodomain-like_sf"/>
</dbReference>
<dbReference type="EMBL" id="CAJOBE010002622">
    <property type="protein sequence ID" value="CAF3833850.1"/>
    <property type="molecule type" value="Genomic_DNA"/>
</dbReference>